<feature type="region of interest" description="Disordered" evidence="1">
    <location>
        <begin position="1"/>
        <end position="52"/>
    </location>
</feature>
<protein>
    <submittedName>
        <fullName evidence="2">Uncharacterized protein</fullName>
    </submittedName>
</protein>
<dbReference type="PATRIC" id="fig|1299331.3.peg.1911"/>
<gene>
    <name evidence="2" type="ORF">I550_1967</name>
</gene>
<reference evidence="2 3" key="1">
    <citation type="submission" date="2013-12" db="EMBL/GenBank/DDBJ databases">
        <authorList>
            <person name="Zelazny A."/>
            <person name="Olivier K."/>
            <person name="Holland S."/>
            <person name="Lenaerts A."/>
            <person name="Ordway D."/>
            <person name="DeGroote M.A."/>
            <person name="Parker T."/>
            <person name="Sizemore C."/>
            <person name="Tallon L.J."/>
            <person name="Sadzewicz L.K."/>
            <person name="Sengamalay N."/>
            <person name="Fraser C.M."/>
            <person name="Hine E."/>
            <person name="Shefchek K.A."/>
            <person name="Das S.P."/>
            <person name="Tettelin H."/>
        </authorList>
    </citation>
    <scope>NUCLEOTIDE SEQUENCE [LARGE SCALE GENOMIC DNA]</scope>
    <source>
        <strain evidence="2 3">1956</strain>
    </source>
</reference>
<accession>X8CS28</accession>
<proteinExistence type="predicted"/>
<organism evidence="2 3">
    <name type="scientific">Mycobacterium intracellulare 1956</name>
    <dbReference type="NCBI Taxonomy" id="1299331"/>
    <lineage>
        <taxon>Bacteria</taxon>
        <taxon>Bacillati</taxon>
        <taxon>Actinomycetota</taxon>
        <taxon>Actinomycetes</taxon>
        <taxon>Mycobacteriales</taxon>
        <taxon>Mycobacteriaceae</taxon>
        <taxon>Mycobacterium</taxon>
        <taxon>Mycobacterium avium complex (MAC)</taxon>
    </lineage>
</organism>
<comment type="caution">
    <text evidence="2">The sequence shown here is derived from an EMBL/GenBank/DDBJ whole genome shotgun (WGS) entry which is preliminary data.</text>
</comment>
<dbReference type="AlphaFoldDB" id="X8CS28"/>
<dbReference type="Proteomes" id="UP000020825">
    <property type="component" value="Unassembled WGS sequence"/>
</dbReference>
<sequence>MVVPPDDYDHWAPKSDASADTTEETLDAPARRRSPTASGAGGKAKPRHGPWA</sequence>
<dbReference type="EMBL" id="JAOG01000001">
    <property type="protein sequence ID" value="EUA58824.1"/>
    <property type="molecule type" value="Genomic_DNA"/>
</dbReference>
<evidence type="ECO:0000256" key="1">
    <source>
        <dbReference type="SAM" id="MobiDB-lite"/>
    </source>
</evidence>
<evidence type="ECO:0000313" key="2">
    <source>
        <dbReference type="EMBL" id="EUA58824.1"/>
    </source>
</evidence>
<name>X8CS28_MYCIT</name>
<evidence type="ECO:0000313" key="3">
    <source>
        <dbReference type="Proteomes" id="UP000020825"/>
    </source>
</evidence>